<keyword evidence="4" id="KW-1185">Reference proteome</keyword>
<protein>
    <submittedName>
        <fullName evidence="3">BofC C-terminal domain-containing protein</fullName>
    </submittedName>
</protein>
<keyword evidence="1" id="KW-1133">Transmembrane helix</keyword>
<dbReference type="Pfam" id="PF08955">
    <property type="entry name" value="BofC_C"/>
    <property type="match status" value="1"/>
</dbReference>
<feature type="domain" description="Bypass of forespore C C-terminal" evidence="2">
    <location>
        <begin position="150"/>
        <end position="208"/>
    </location>
</feature>
<gene>
    <name evidence="3" type="ORF">QBE51_00545</name>
</gene>
<evidence type="ECO:0000256" key="1">
    <source>
        <dbReference type="SAM" id="Phobius"/>
    </source>
</evidence>
<evidence type="ECO:0000313" key="3">
    <source>
        <dbReference type="EMBL" id="WZL70050.1"/>
    </source>
</evidence>
<dbReference type="InterPro" id="IPR015050">
    <property type="entry name" value="BofC_C"/>
</dbReference>
<accession>A0ABZ2Y535</accession>
<proteinExistence type="predicted"/>
<sequence>MFIRKKIWFLSSAVFIISAVGFYMVYMNLLPSVDLRKSESKGIVEEYVNNNLNNTVGEVNQNIGQMPEGVPTAQANAPRITRSTQMVYQYYYEEDGKIVEETIEPPYFLIDLTRDELQEKYSDWQISYFSDQKVIMKKNIASKSPYHFVVGVYNGYIAIFYNNEEGELEIKEITETPISSLPIEEQNKLKEGIKVYGEEALIRILQDYTS</sequence>
<dbReference type="EMBL" id="CP121687">
    <property type="protein sequence ID" value="WZL70050.1"/>
    <property type="molecule type" value="Genomic_DNA"/>
</dbReference>
<name>A0ABZ2Y535_9FIRM</name>
<dbReference type="Proteomes" id="UP001486565">
    <property type="component" value="Chromosome"/>
</dbReference>
<keyword evidence="1" id="KW-0812">Transmembrane</keyword>
<feature type="transmembrane region" description="Helical" evidence="1">
    <location>
        <begin position="7"/>
        <end position="26"/>
    </location>
</feature>
<evidence type="ECO:0000259" key="2">
    <source>
        <dbReference type="Pfam" id="PF08955"/>
    </source>
</evidence>
<evidence type="ECO:0000313" key="4">
    <source>
        <dbReference type="Proteomes" id="UP001486565"/>
    </source>
</evidence>
<dbReference type="RefSeq" id="WP_341877012.1">
    <property type="nucleotide sequence ID" value="NZ_CP121687.1"/>
</dbReference>
<keyword evidence="1" id="KW-0472">Membrane</keyword>
<organism evidence="3 4">
    <name type="scientific">Defluviitalea saccharophila</name>
    <dbReference type="NCBI Taxonomy" id="879970"/>
    <lineage>
        <taxon>Bacteria</taxon>
        <taxon>Bacillati</taxon>
        <taxon>Bacillota</taxon>
        <taxon>Clostridia</taxon>
        <taxon>Lachnospirales</taxon>
        <taxon>Defluviitaleaceae</taxon>
        <taxon>Defluviitalea</taxon>
    </lineage>
</organism>
<reference evidence="3 4" key="1">
    <citation type="submission" date="2023-03" db="EMBL/GenBank/DDBJ databases">
        <title>Novel Species.</title>
        <authorList>
            <person name="Ma S."/>
        </authorList>
    </citation>
    <scope>NUCLEOTIDE SEQUENCE [LARGE SCALE GENOMIC DNA]</scope>
    <source>
        <strain evidence="3 4">LIND6LT2</strain>
    </source>
</reference>